<protein>
    <submittedName>
        <fullName evidence="1">Pyridoxamine 5'-phosphate oxidase</fullName>
    </submittedName>
</protein>
<sequence length="136" mass="15063">MTAPAEMYPLTEAECLDLLKTEVVGRLVFTENALPAIRPVNFMLAGRDVVIRTVPEAWTHRVAGAVVAFEVDRIDSAAHTGWSVVLLGTATALTDAEELRRVTAVGPRRWDTRHSDHYLRIRPGQFTGRRLSLSSP</sequence>
<proteinExistence type="predicted"/>
<dbReference type="OMA" id="MYPNDGF"/>
<name>A0A837DD18_9PSEU</name>
<dbReference type="InterPro" id="IPR012349">
    <property type="entry name" value="Split_barrel_FMN-bd"/>
</dbReference>
<dbReference type="AlphaFoldDB" id="A0A837DD18"/>
<dbReference type="EMBL" id="JRZE01000002">
    <property type="protein sequence ID" value="KHF45477.1"/>
    <property type="molecule type" value="Genomic_DNA"/>
</dbReference>
<dbReference type="SUPFAM" id="SSF50475">
    <property type="entry name" value="FMN-binding split barrel"/>
    <property type="match status" value="1"/>
</dbReference>
<dbReference type="Pfam" id="PF12900">
    <property type="entry name" value="Pyridox_ox_2"/>
    <property type="match status" value="1"/>
</dbReference>
<dbReference type="RefSeq" id="WP_012796454.1">
    <property type="nucleotide sequence ID" value="NZ_CALJZO010000130.1"/>
</dbReference>
<reference evidence="1 2" key="1">
    <citation type="submission" date="2014-10" db="EMBL/GenBank/DDBJ databases">
        <title>Genome sequence of Micropolyspora internatus JCM3315.</title>
        <authorList>
            <person name="Shin S.-K."/>
            <person name="Yi H."/>
        </authorList>
    </citation>
    <scope>NUCLEOTIDE SEQUENCE [LARGE SCALE GENOMIC DNA]</scope>
    <source>
        <strain evidence="1 2">JCM 3315</strain>
    </source>
</reference>
<dbReference type="InterPro" id="IPR024747">
    <property type="entry name" value="Pyridox_Oxase-rel"/>
</dbReference>
<dbReference type="OrthoDB" id="3212118at2"/>
<evidence type="ECO:0000313" key="2">
    <source>
        <dbReference type="Proteomes" id="UP000030848"/>
    </source>
</evidence>
<evidence type="ECO:0000313" key="1">
    <source>
        <dbReference type="EMBL" id="KHF45477.1"/>
    </source>
</evidence>
<organism evidence="1 2">
    <name type="scientific">Saccharomonospora viridis</name>
    <dbReference type="NCBI Taxonomy" id="1852"/>
    <lineage>
        <taxon>Bacteria</taxon>
        <taxon>Bacillati</taxon>
        <taxon>Actinomycetota</taxon>
        <taxon>Actinomycetes</taxon>
        <taxon>Pseudonocardiales</taxon>
        <taxon>Pseudonocardiaceae</taxon>
        <taxon>Saccharomonospora</taxon>
    </lineage>
</organism>
<dbReference type="Gene3D" id="2.30.110.10">
    <property type="entry name" value="Electron Transport, Fmn-binding Protein, Chain A"/>
    <property type="match status" value="1"/>
</dbReference>
<gene>
    <name evidence="1" type="ORF">MINT15_06940</name>
</gene>
<comment type="caution">
    <text evidence="1">The sequence shown here is derived from an EMBL/GenBank/DDBJ whole genome shotgun (WGS) entry which is preliminary data.</text>
</comment>
<dbReference type="Proteomes" id="UP000030848">
    <property type="component" value="Unassembled WGS sequence"/>
</dbReference>
<accession>A0A837DD18</accession>